<sequence length="625" mass="68531">MAEYNVDGMFRASPQSSLRNIDSDNEMGDSTQKRKRLSLQEGLLGGTSSSGSSNSIDKGKQRSVTMGPLRASPEHDSSGENSKKGKGKGKVSATGLAGFTSCEACRRGKRRCEPSPLVPPDHPDAARLPCARCRRFAIECIRVKAVRRKGPAPVAVSDAVHGYNHDSSLITSDTARRSSALSDIGGPDFERKLSASSNHSPSYPLASPALSINNLPDGIDQVVPGPTIDSILNLFFDYVYPLTPCLHRPTFVADLTARRDRTDPVFFALAMSVIASTLVQIPRSLVNLDKNEVENLARKCIQVSRAKMGHMWEDATPITSSMGEEGIVYLFLGNNTAHVVATAQANQLALALRLNEESSYEGLDMIEREIRRRIYWLLFQADKSTACLVARSICLPLEDAHDLMLPAEVDDDMITPEGILPQPPGTTPLITGFNVNTHLFRILNDAILIQRRKSARSMEEILTDLQRLQDLRNRTIQTFLTVPDPLRMRNAYDTRSASPAVDWENKLRAQFVDFFRSAGDRSHALNSFLVMQGNILVTQHVVRLVLLQTHQALLAMLAVMTPILPPPIGAEETPENIACELLDGLNSLPVECVATNGPSLVQKVRFVGIHLMEATNDPTGTQSHS</sequence>
<dbReference type="InterPro" id="IPR007219">
    <property type="entry name" value="XnlR_reg_dom"/>
</dbReference>
<dbReference type="GO" id="GO:0006351">
    <property type="term" value="P:DNA-templated transcription"/>
    <property type="evidence" value="ECO:0007669"/>
    <property type="project" value="InterPro"/>
</dbReference>
<evidence type="ECO:0000256" key="1">
    <source>
        <dbReference type="ARBA" id="ARBA00022723"/>
    </source>
</evidence>
<dbReference type="STRING" id="1296096.A0A1B9IA29"/>
<dbReference type="InterPro" id="IPR036864">
    <property type="entry name" value="Zn2-C6_fun-type_DNA-bd_sf"/>
</dbReference>
<gene>
    <name evidence="5" type="ORF">I206_01609</name>
</gene>
<feature type="region of interest" description="Disordered" evidence="3">
    <location>
        <begin position="1"/>
        <end position="93"/>
    </location>
</feature>
<dbReference type="PANTHER" id="PTHR31668:SF30">
    <property type="entry name" value="ZN(II)2CYS6 TRANSCRIPTION FACTOR (EUROFUNG)"/>
    <property type="match status" value="1"/>
</dbReference>
<dbReference type="PANTHER" id="PTHR31668">
    <property type="entry name" value="GLUCOSE TRANSPORT TRANSCRIPTION REGULATOR RGT1-RELATED-RELATED"/>
    <property type="match status" value="1"/>
</dbReference>
<dbReference type="InterPro" id="IPR001138">
    <property type="entry name" value="Zn2Cys6_DnaBD"/>
</dbReference>
<dbReference type="CDD" id="cd00067">
    <property type="entry name" value="GAL4"/>
    <property type="match status" value="1"/>
</dbReference>
<feature type="domain" description="Zn(2)-C6 fungal-type" evidence="4">
    <location>
        <begin position="101"/>
        <end position="142"/>
    </location>
</feature>
<reference evidence="5" key="2">
    <citation type="submission" date="2016-07" db="EMBL/GenBank/DDBJ databases">
        <title>Evolution of pathogenesis and genome organization in the Tremellales.</title>
        <authorList>
            <person name="Cuomo C."/>
            <person name="Litvintseva A."/>
            <person name="Heitman J."/>
            <person name="Chen Y."/>
            <person name="Sun S."/>
            <person name="Springer D."/>
            <person name="Dromer F."/>
            <person name="Young S."/>
            <person name="Zeng Q."/>
            <person name="Chapman S."/>
            <person name="Gujja S."/>
            <person name="Saif S."/>
            <person name="Birren B."/>
        </authorList>
    </citation>
    <scope>NUCLEOTIDE SEQUENCE</scope>
    <source>
        <strain evidence="5">CBS 10737</strain>
    </source>
</reference>
<dbReference type="PROSITE" id="PS50048">
    <property type="entry name" value="ZN2_CY6_FUNGAL_2"/>
    <property type="match status" value="1"/>
</dbReference>
<proteinExistence type="predicted"/>
<dbReference type="CDD" id="cd12148">
    <property type="entry name" value="fungal_TF_MHR"/>
    <property type="match status" value="1"/>
</dbReference>
<reference evidence="5" key="1">
    <citation type="submission" date="2013-07" db="EMBL/GenBank/DDBJ databases">
        <title>The Genome Sequence of Cryptococcus pinus CBS10737.</title>
        <authorList>
            <consortium name="The Broad Institute Genome Sequencing Platform"/>
            <person name="Cuomo C."/>
            <person name="Litvintseva A."/>
            <person name="Chen Y."/>
            <person name="Heitman J."/>
            <person name="Sun S."/>
            <person name="Springer D."/>
            <person name="Dromer F."/>
            <person name="Young S.K."/>
            <person name="Zeng Q."/>
            <person name="Gargeya S."/>
            <person name="Fitzgerald M."/>
            <person name="Abouelleil A."/>
            <person name="Alvarado L."/>
            <person name="Berlin A.M."/>
            <person name="Chapman S.B."/>
            <person name="Dewar J."/>
            <person name="Goldberg J."/>
            <person name="Griggs A."/>
            <person name="Gujja S."/>
            <person name="Hansen M."/>
            <person name="Howarth C."/>
            <person name="Imamovic A."/>
            <person name="Larimer J."/>
            <person name="McCowan C."/>
            <person name="Murphy C."/>
            <person name="Pearson M."/>
            <person name="Priest M."/>
            <person name="Roberts A."/>
            <person name="Saif S."/>
            <person name="Shea T."/>
            <person name="Sykes S."/>
            <person name="Wortman J."/>
            <person name="Nusbaum C."/>
            <person name="Birren B."/>
        </authorList>
    </citation>
    <scope>NUCLEOTIDE SEQUENCE [LARGE SCALE GENOMIC DNA]</scope>
    <source>
        <strain evidence="5">CBS 10737</strain>
    </source>
</reference>
<protein>
    <recommendedName>
        <fullName evidence="4">Zn(2)-C6 fungal-type domain-containing protein</fullName>
    </recommendedName>
</protein>
<evidence type="ECO:0000313" key="5">
    <source>
        <dbReference type="EMBL" id="OCF52320.1"/>
    </source>
</evidence>
<name>A0A1B9IA29_9TREE</name>
<dbReference type="GO" id="GO:0008270">
    <property type="term" value="F:zinc ion binding"/>
    <property type="evidence" value="ECO:0007669"/>
    <property type="project" value="InterPro"/>
</dbReference>
<dbReference type="GO" id="GO:0003677">
    <property type="term" value="F:DNA binding"/>
    <property type="evidence" value="ECO:0007669"/>
    <property type="project" value="InterPro"/>
</dbReference>
<accession>A0A1B9IA29</accession>
<dbReference type="Gene3D" id="4.10.240.10">
    <property type="entry name" value="Zn(2)-C6 fungal-type DNA-binding domain"/>
    <property type="match status" value="1"/>
</dbReference>
<keyword evidence="1" id="KW-0479">Metal-binding</keyword>
<dbReference type="InterPro" id="IPR050797">
    <property type="entry name" value="Carb_Metab_Trans_Reg"/>
</dbReference>
<dbReference type="OrthoDB" id="1708823at2759"/>
<feature type="compositionally biased region" description="Basic and acidic residues" evidence="3">
    <location>
        <begin position="72"/>
        <end position="83"/>
    </location>
</feature>
<organism evidence="5">
    <name type="scientific">Kwoniella pini CBS 10737</name>
    <dbReference type="NCBI Taxonomy" id="1296096"/>
    <lineage>
        <taxon>Eukaryota</taxon>
        <taxon>Fungi</taxon>
        <taxon>Dikarya</taxon>
        <taxon>Basidiomycota</taxon>
        <taxon>Agaricomycotina</taxon>
        <taxon>Tremellomycetes</taxon>
        <taxon>Tremellales</taxon>
        <taxon>Cryptococcaceae</taxon>
        <taxon>Kwoniella</taxon>
    </lineage>
</organism>
<dbReference type="AlphaFoldDB" id="A0A1B9IA29"/>
<evidence type="ECO:0000259" key="4">
    <source>
        <dbReference type="PROSITE" id="PS50048"/>
    </source>
</evidence>
<dbReference type="EMBL" id="KI894008">
    <property type="protein sequence ID" value="OCF52320.1"/>
    <property type="molecule type" value="Genomic_DNA"/>
</dbReference>
<feature type="compositionally biased region" description="Low complexity" evidence="3">
    <location>
        <begin position="39"/>
        <end position="55"/>
    </location>
</feature>
<dbReference type="GO" id="GO:0000981">
    <property type="term" value="F:DNA-binding transcription factor activity, RNA polymerase II-specific"/>
    <property type="evidence" value="ECO:0007669"/>
    <property type="project" value="InterPro"/>
</dbReference>
<evidence type="ECO:0000256" key="3">
    <source>
        <dbReference type="SAM" id="MobiDB-lite"/>
    </source>
</evidence>
<dbReference type="Pfam" id="PF04082">
    <property type="entry name" value="Fungal_trans"/>
    <property type="match status" value="1"/>
</dbReference>
<dbReference type="SUPFAM" id="SSF57701">
    <property type="entry name" value="Zn2/Cys6 DNA-binding domain"/>
    <property type="match status" value="1"/>
</dbReference>
<keyword evidence="2" id="KW-0539">Nucleus</keyword>
<evidence type="ECO:0000256" key="2">
    <source>
        <dbReference type="ARBA" id="ARBA00023242"/>
    </source>
</evidence>